<keyword evidence="2" id="KW-1185">Reference proteome</keyword>
<protein>
    <submittedName>
        <fullName evidence="1">Uncharacterized protein</fullName>
    </submittedName>
</protein>
<gene>
    <name evidence="1" type="ORF">ACCO45_012372</name>
</gene>
<proteinExistence type="predicted"/>
<comment type="caution">
    <text evidence="1">The sequence shown here is derived from an EMBL/GenBank/DDBJ whole genome shotgun (WGS) entry which is preliminary data.</text>
</comment>
<dbReference type="Proteomes" id="UP001638806">
    <property type="component" value="Unassembled WGS sequence"/>
</dbReference>
<evidence type="ECO:0000313" key="1">
    <source>
        <dbReference type="EMBL" id="KAL3952429.1"/>
    </source>
</evidence>
<reference evidence="1" key="1">
    <citation type="submission" date="2024-12" db="EMBL/GenBank/DDBJ databases">
        <title>Comparative genomics and development of molecular markers within Purpureocillium lilacinum and among Purpureocillium species.</title>
        <authorList>
            <person name="Yeh Z.-Y."/>
            <person name="Ni N.-T."/>
            <person name="Lo P.-H."/>
            <person name="Mushyakhwo K."/>
            <person name="Lin C.-F."/>
            <person name="Nai Y.-S."/>
        </authorList>
    </citation>
    <scope>NUCLEOTIDE SEQUENCE</scope>
    <source>
        <strain evidence="1">NCHU-NPUST-175</strain>
    </source>
</reference>
<sequence>MLASTPTSEALFVSTLPRSLSGRLSTYLRVQSRLQTLAMESMQDVWYTRRRPRRLDSQEDQIYPETSVLQEYKTALLSQEKAEGDLDFFQGAPGELIASFRGDSIECLLLETVGVLSSDLTIWHLTNNIHGCAEAIFKRIWNNAVDPASGRSPAAKDRTNMVSFVVLIDTLRSLHMGMAASSISAFADITLEAPHHSLSGLLSQTLFAGPQTEWPAFSQDNALLTILLILSHTLIWVREMSPLAPSAETVSPQGRSNVDAETQKCRIRIERALDKWEGQYSRGALPETRALFYFCRMHLRAPHLHLVAVYAQYEPLATLSPIPLEKVSSIVEADTSTLDEAAHFAWLVLEQVPDAADVTALWLPIILYFSGLLVWMNIASQGRSRSHGSLRVLQLFGQKLSYISSRADTRLHETSKYLSKARSTAINRFILHPYAMAREHVTVGIVGGGIGGLTLAKMLEMIGVSYILYESYHDIAPDAGASLGVMPNGLRIIDQLGLTDKFEAFHVVHDYWEHRDGETGDLYARSTFMRHYPATMGYEGFFMARQDVLRLLYESLEDKSRVHTSKRVVSIQELDDSAVVEAADGSSFFCDFVAGADGVRSVVRDHILAATAQPPWAIFERKLPAPKVSGLVFAGLNGRLYWFLFKLLPEPIEYGKATSYTQADIDEVIANISDAPVTDGVRWCDVWAAREQALMTALEEGLSHSWKSGRMLLLGDSVHKMVPHAAMGANQAMESAACFVNNLRKLPMNPDGTFPRISRSQADECLEAYAKRRQERMAVICKVAATFCRMQLKVGPPAQGFIGALRHFRDEDFLQKGLEQLSGAEALENWHCGSKYVDYYGVESVKALKILEEKGGSGCSWVGESRRAVGYGFTGIYSYFCVE</sequence>
<dbReference type="EMBL" id="JBGNUJ010000012">
    <property type="protein sequence ID" value="KAL3952429.1"/>
    <property type="molecule type" value="Genomic_DNA"/>
</dbReference>
<accession>A0ACC4D7Y9</accession>
<evidence type="ECO:0000313" key="2">
    <source>
        <dbReference type="Proteomes" id="UP001638806"/>
    </source>
</evidence>
<name>A0ACC4D7Y9_PURLI</name>
<organism evidence="1 2">
    <name type="scientific">Purpureocillium lilacinum</name>
    <name type="common">Paecilomyces lilacinus</name>
    <dbReference type="NCBI Taxonomy" id="33203"/>
    <lineage>
        <taxon>Eukaryota</taxon>
        <taxon>Fungi</taxon>
        <taxon>Dikarya</taxon>
        <taxon>Ascomycota</taxon>
        <taxon>Pezizomycotina</taxon>
        <taxon>Sordariomycetes</taxon>
        <taxon>Hypocreomycetidae</taxon>
        <taxon>Hypocreales</taxon>
        <taxon>Ophiocordycipitaceae</taxon>
        <taxon>Purpureocillium</taxon>
    </lineage>
</organism>